<keyword evidence="2" id="KW-1185">Reference proteome</keyword>
<dbReference type="OrthoDB" id="9768177at2"/>
<comment type="caution">
    <text evidence="1">The sequence shown here is derived from an EMBL/GenBank/DDBJ whole genome shotgun (WGS) entry which is preliminary data.</text>
</comment>
<dbReference type="SUPFAM" id="SSF56935">
    <property type="entry name" value="Porins"/>
    <property type="match status" value="1"/>
</dbReference>
<dbReference type="Pfam" id="PF13715">
    <property type="entry name" value="CarbopepD_reg_2"/>
    <property type="match status" value="1"/>
</dbReference>
<protein>
    <recommendedName>
        <fullName evidence="3">TonB-dependent receptor</fullName>
    </recommendedName>
</protein>
<evidence type="ECO:0008006" key="3">
    <source>
        <dbReference type="Google" id="ProtNLM"/>
    </source>
</evidence>
<dbReference type="EMBL" id="QJHL01000001">
    <property type="protein sequence ID" value="PXY45915.1"/>
    <property type="molecule type" value="Genomic_DNA"/>
</dbReference>
<evidence type="ECO:0000313" key="2">
    <source>
        <dbReference type="Proteomes" id="UP000247681"/>
    </source>
</evidence>
<evidence type="ECO:0000313" key="1">
    <source>
        <dbReference type="EMBL" id="PXY45915.1"/>
    </source>
</evidence>
<dbReference type="SUPFAM" id="SSF49464">
    <property type="entry name" value="Carboxypeptidase regulatory domain-like"/>
    <property type="match status" value="1"/>
</dbReference>
<dbReference type="Proteomes" id="UP000247681">
    <property type="component" value="Unassembled WGS sequence"/>
</dbReference>
<sequence length="922" mass="106133">MKPLLLLAFLFLTVSGFSQYIYYGNVSDGGIPVPGASICVINSSRCTTSDFDGNYSIEVKIGEQLKISFIGMKTKIIRITNLNVQKNDQTVEYILSDDYSKKLKKPTDSLKISEPSGTFNFNLLDGMEEDYLMKIDRSTDHVYSLRYKNEYHKLSFEASQEMVISSPMRMAHYQKTYAQGKSENGKLIYQSPETNQIFSWGPNVNTLEYSANSSEYYPQGNIVNKKFGNGNSVQLYNPNNFFKNTVDNKYLINTQIEGPKGNFLKINFAYKTGRISIPTSRNNELATSVKYFRNVSQNSKIETILSYDDFENNLPNSNFIVNKIVFANAVTPIHFDNRFASILSNGLQRSYAGFENNPYYLIQHNVDKNKSKTISFNFNHKYAKQDNSNTINTSFQSSEITNTNGQYFYFAGIAEPNFNMRIERFTNFSISDVFNHTIDSHGLVESKIDFRFQERNLARNYFTEFASPNDFPEDSLNQNKLNVLQQRFEVFFNANAFYTFQDILSYYDGLVLKANTNLNYSSTVKGKFMPNFLASAEIRRLFDEQLSLTFSQSYNQVEPSLQNNNLNFNSLRYKVEQFKQLQNNLELITPKNAIPTEEINTNLGLAYNLNYQWNFNFTFYHKRVENLYVPNFNQNIVNWSPDVNYKQNGVEFEIQKTFNDRDLTYNFNFNFTHYKNKVVSLNNNLSRIPFAGFKDVNKNYIVGQPLGVIVGSSYLRDNNQNIIIDDDGFPMEDSDPKILGDPNPDFVVGFFNTFKYKNLTLNLSFDWSQGGQMWNGTQQTLNYYGKSEVTEKQRNNANYVFKGVTQDGSKNTKAVSFYDVSLPVEQNRWTRYGIEGVAEDAIEDATYFRLNSISLSYSNNSYYSPKKLNYTLSFFVNNVFVLSKSKTAFSSNSMFNSLDSGGLDYFNAPMMRSFGSSLTIKF</sequence>
<organism evidence="1 2">
    <name type="scientific">Flavobacterium hydrophilum</name>
    <dbReference type="NCBI Taxonomy" id="2211445"/>
    <lineage>
        <taxon>Bacteria</taxon>
        <taxon>Pseudomonadati</taxon>
        <taxon>Bacteroidota</taxon>
        <taxon>Flavobacteriia</taxon>
        <taxon>Flavobacteriales</taxon>
        <taxon>Flavobacteriaceae</taxon>
        <taxon>Flavobacterium</taxon>
    </lineage>
</organism>
<dbReference type="InterPro" id="IPR008969">
    <property type="entry name" value="CarboxyPept-like_regulatory"/>
</dbReference>
<reference evidence="1 2" key="1">
    <citation type="submission" date="2018-05" db="EMBL/GenBank/DDBJ databases">
        <title>Flavobacterium sp. strain IMCC34758, incomplete genome.</title>
        <authorList>
            <person name="Joung Y."/>
        </authorList>
    </citation>
    <scope>NUCLEOTIDE SEQUENCE [LARGE SCALE GENOMIC DNA]</scope>
    <source>
        <strain evidence="1 2">IMCC34758</strain>
    </source>
</reference>
<accession>A0A2V4C406</accession>
<proteinExistence type="predicted"/>
<name>A0A2V4C406_9FLAO</name>
<dbReference type="AlphaFoldDB" id="A0A2V4C406"/>
<dbReference type="RefSeq" id="WP_110344935.1">
    <property type="nucleotide sequence ID" value="NZ_QJHL01000001.1"/>
</dbReference>
<gene>
    <name evidence="1" type="ORF">DMB68_01615</name>
</gene>